<dbReference type="AlphaFoldDB" id="A0A4U8USH1"/>
<protein>
    <recommendedName>
        <fullName evidence="4">Lipid-binding serum glycoprotein N-terminal domain-containing protein</fullName>
    </recommendedName>
</protein>
<feature type="signal peptide" evidence="1">
    <location>
        <begin position="1"/>
        <end position="16"/>
    </location>
</feature>
<keyword evidence="3" id="KW-1185">Reference proteome</keyword>
<evidence type="ECO:0008006" key="4">
    <source>
        <dbReference type="Google" id="ProtNLM"/>
    </source>
</evidence>
<feature type="chain" id="PRO_5020713167" description="Lipid-binding serum glycoprotein N-terminal domain-containing protein" evidence="1">
    <location>
        <begin position="17"/>
        <end position="203"/>
    </location>
</feature>
<dbReference type="PROSITE" id="PS51257">
    <property type="entry name" value="PROKAR_LIPOPROTEIN"/>
    <property type="match status" value="1"/>
</dbReference>
<gene>
    <name evidence="2" type="ORF">L596_003194</name>
</gene>
<dbReference type="STRING" id="34508.A0A4U8USH1"/>
<name>A0A4U8USH1_STECR</name>
<organism evidence="2 3">
    <name type="scientific">Steinernema carpocapsae</name>
    <name type="common">Entomopathogenic nematode</name>
    <dbReference type="NCBI Taxonomy" id="34508"/>
    <lineage>
        <taxon>Eukaryota</taxon>
        <taxon>Metazoa</taxon>
        <taxon>Ecdysozoa</taxon>
        <taxon>Nematoda</taxon>
        <taxon>Chromadorea</taxon>
        <taxon>Rhabditida</taxon>
        <taxon>Tylenchina</taxon>
        <taxon>Panagrolaimomorpha</taxon>
        <taxon>Strongyloidoidea</taxon>
        <taxon>Steinernematidae</taxon>
        <taxon>Steinernema</taxon>
    </lineage>
</organism>
<evidence type="ECO:0000313" key="3">
    <source>
        <dbReference type="Proteomes" id="UP000298663"/>
    </source>
</evidence>
<reference evidence="2 3" key="2">
    <citation type="journal article" date="2019" name="G3 (Bethesda)">
        <title>Hybrid Assembly of the Genome of the Entomopathogenic Nematode Steinernema carpocapsae Identifies the X-Chromosome.</title>
        <authorList>
            <person name="Serra L."/>
            <person name="Macchietto M."/>
            <person name="Macias-Munoz A."/>
            <person name="McGill C.J."/>
            <person name="Rodriguez I.M."/>
            <person name="Rodriguez B."/>
            <person name="Murad R."/>
            <person name="Mortazavi A."/>
        </authorList>
    </citation>
    <scope>NUCLEOTIDE SEQUENCE [LARGE SCALE GENOMIC DNA]</scope>
    <source>
        <strain evidence="2 3">ALL</strain>
    </source>
</reference>
<dbReference type="EMBL" id="AZBU02000001">
    <property type="protein sequence ID" value="TMS35904.1"/>
    <property type="molecule type" value="Genomic_DNA"/>
</dbReference>
<evidence type="ECO:0000256" key="1">
    <source>
        <dbReference type="SAM" id="SignalP"/>
    </source>
</evidence>
<keyword evidence="1" id="KW-0732">Signal</keyword>
<sequence>MKSLLFALAIIACATASCTDGVNNVIKLADIKDENLVVHFKDVTIQTYDSANNPRCFSSQAEMFFPGTLKLVSGDIIVREKTDLVASGRANLTMSKNSFLLGTVCKDGVAVNPVVPKNDCSFDFCQYLGNDICALLTTPGTHTLGQLESSFNFTGVIPLPQIPSIVNNVLRGQWKAEIKLLTGKKIVADIKLPSNTEWLNIDR</sequence>
<reference evidence="2 3" key="1">
    <citation type="journal article" date="2015" name="Genome Biol.">
        <title>Comparative genomics of Steinernema reveals deeply conserved gene regulatory networks.</title>
        <authorList>
            <person name="Dillman A.R."/>
            <person name="Macchietto M."/>
            <person name="Porter C.F."/>
            <person name="Rogers A."/>
            <person name="Williams B."/>
            <person name="Antoshechkin I."/>
            <person name="Lee M.M."/>
            <person name="Goodwin Z."/>
            <person name="Lu X."/>
            <person name="Lewis E.E."/>
            <person name="Goodrich-Blair H."/>
            <person name="Stock S.P."/>
            <person name="Adams B.J."/>
            <person name="Sternberg P.W."/>
            <person name="Mortazavi A."/>
        </authorList>
    </citation>
    <scope>NUCLEOTIDE SEQUENCE [LARGE SCALE GENOMIC DNA]</scope>
    <source>
        <strain evidence="2 3">ALL</strain>
    </source>
</reference>
<accession>A0A4U8USH1</accession>
<evidence type="ECO:0000313" key="2">
    <source>
        <dbReference type="EMBL" id="TMS35904.1"/>
    </source>
</evidence>
<dbReference type="Proteomes" id="UP000298663">
    <property type="component" value="Unassembled WGS sequence"/>
</dbReference>
<comment type="caution">
    <text evidence="2">The sequence shown here is derived from an EMBL/GenBank/DDBJ whole genome shotgun (WGS) entry which is preliminary data.</text>
</comment>
<proteinExistence type="predicted"/>
<dbReference type="OrthoDB" id="5836370at2759"/>